<accession>A0A1B9IAU1</accession>
<evidence type="ECO:0000256" key="1">
    <source>
        <dbReference type="SAM" id="MobiDB-lite"/>
    </source>
</evidence>
<reference evidence="2" key="1">
    <citation type="submission" date="2013-07" db="EMBL/GenBank/DDBJ databases">
        <title>The Genome Sequence of Cryptococcus pinus CBS10737.</title>
        <authorList>
            <consortium name="The Broad Institute Genome Sequencing Platform"/>
            <person name="Cuomo C."/>
            <person name="Litvintseva A."/>
            <person name="Chen Y."/>
            <person name="Heitman J."/>
            <person name="Sun S."/>
            <person name="Springer D."/>
            <person name="Dromer F."/>
            <person name="Young S.K."/>
            <person name="Zeng Q."/>
            <person name="Gargeya S."/>
            <person name="Fitzgerald M."/>
            <person name="Abouelleil A."/>
            <person name="Alvarado L."/>
            <person name="Berlin A.M."/>
            <person name="Chapman S.B."/>
            <person name="Dewar J."/>
            <person name="Goldberg J."/>
            <person name="Griggs A."/>
            <person name="Gujja S."/>
            <person name="Hansen M."/>
            <person name="Howarth C."/>
            <person name="Imamovic A."/>
            <person name="Larimer J."/>
            <person name="McCowan C."/>
            <person name="Murphy C."/>
            <person name="Pearson M."/>
            <person name="Priest M."/>
            <person name="Roberts A."/>
            <person name="Saif S."/>
            <person name="Shea T."/>
            <person name="Sykes S."/>
            <person name="Wortman J."/>
            <person name="Nusbaum C."/>
            <person name="Birren B."/>
        </authorList>
    </citation>
    <scope>NUCLEOTIDE SEQUENCE [LARGE SCALE GENOMIC DNA]</scope>
    <source>
        <strain evidence="2">CBS 10737</strain>
    </source>
</reference>
<dbReference type="AlphaFoldDB" id="A0A1B9IAU1"/>
<evidence type="ECO:0000313" key="4">
    <source>
        <dbReference type="Proteomes" id="UP000094020"/>
    </source>
</evidence>
<dbReference type="RefSeq" id="XP_019013756.1">
    <property type="nucleotide sequence ID" value="XM_019153595.1"/>
</dbReference>
<gene>
    <name evidence="2" type="ORF">I206_01828</name>
    <name evidence="3" type="ORF">I206_103167</name>
</gene>
<evidence type="ECO:0000313" key="2">
    <source>
        <dbReference type="EMBL" id="OCF52537.1"/>
    </source>
</evidence>
<reference evidence="3" key="2">
    <citation type="submission" date="2013-07" db="EMBL/GenBank/DDBJ databases">
        <authorList>
            <consortium name="The Broad Institute Genome Sequencing Platform"/>
            <person name="Cuomo C."/>
            <person name="Litvintseva A."/>
            <person name="Chen Y."/>
            <person name="Heitman J."/>
            <person name="Sun S."/>
            <person name="Springer D."/>
            <person name="Dromer F."/>
            <person name="Young S.K."/>
            <person name="Zeng Q."/>
            <person name="Gargeya S."/>
            <person name="Fitzgerald M."/>
            <person name="Abouelleil A."/>
            <person name="Alvarado L."/>
            <person name="Berlin A.M."/>
            <person name="Chapman S.B."/>
            <person name="Dewar J."/>
            <person name="Goldberg J."/>
            <person name="Griggs A."/>
            <person name="Gujja S."/>
            <person name="Hansen M."/>
            <person name="Howarth C."/>
            <person name="Imamovic A."/>
            <person name="Larimer J."/>
            <person name="McCowan C."/>
            <person name="Murphy C."/>
            <person name="Pearson M."/>
            <person name="Priest M."/>
            <person name="Roberts A."/>
            <person name="Saif S."/>
            <person name="Shea T."/>
            <person name="Sykes S."/>
            <person name="Wortman J."/>
            <person name="Nusbaum C."/>
            <person name="Birren B."/>
        </authorList>
    </citation>
    <scope>NUCLEOTIDE SEQUENCE</scope>
    <source>
        <strain evidence="3">CBS 10737</strain>
    </source>
</reference>
<dbReference type="GeneID" id="30170197"/>
<protein>
    <submittedName>
        <fullName evidence="2">Uncharacterized protein</fullName>
    </submittedName>
</protein>
<reference evidence="3" key="4">
    <citation type="submission" date="2024-02" db="EMBL/GenBank/DDBJ databases">
        <title>Comparative genomics of Cryptococcus and Kwoniella reveals pathogenesis evolution and contrasting modes of karyotype evolution via chromosome fusion or intercentromeric recombination.</title>
        <authorList>
            <person name="Coelho M.A."/>
            <person name="David-Palma M."/>
            <person name="Shea T."/>
            <person name="Bowers K."/>
            <person name="McGinley-Smith S."/>
            <person name="Mohammad A.W."/>
            <person name="Gnirke A."/>
            <person name="Yurkov A.M."/>
            <person name="Nowrousian M."/>
            <person name="Sun S."/>
            <person name="Cuomo C.A."/>
            <person name="Heitman J."/>
        </authorList>
    </citation>
    <scope>NUCLEOTIDE SEQUENCE</scope>
    <source>
        <strain evidence="3">CBS 10737</strain>
    </source>
</reference>
<dbReference type="EMBL" id="CP144522">
    <property type="protein sequence ID" value="WWC69230.1"/>
    <property type="molecule type" value="Genomic_DNA"/>
</dbReference>
<feature type="region of interest" description="Disordered" evidence="1">
    <location>
        <begin position="1"/>
        <end position="52"/>
    </location>
</feature>
<feature type="compositionally biased region" description="Polar residues" evidence="1">
    <location>
        <begin position="19"/>
        <end position="31"/>
    </location>
</feature>
<keyword evidence="4" id="KW-1185">Reference proteome</keyword>
<dbReference type="KEGG" id="kpin:30170197"/>
<proteinExistence type="predicted"/>
<dbReference type="Proteomes" id="UP000094020">
    <property type="component" value="Chromosome 4"/>
</dbReference>
<evidence type="ECO:0000313" key="3">
    <source>
        <dbReference type="EMBL" id="WWC69230.1"/>
    </source>
</evidence>
<feature type="compositionally biased region" description="Low complexity" evidence="1">
    <location>
        <begin position="9"/>
        <end position="18"/>
    </location>
</feature>
<reference evidence="2" key="3">
    <citation type="submission" date="2016-07" db="EMBL/GenBank/DDBJ databases">
        <title>Evolution of pathogenesis and genome organization in the Tremellales.</title>
        <authorList>
            <person name="Cuomo C."/>
            <person name="Litvintseva A."/>
            <person name="Heitman J."/>
            <person name="Chen Y."/>
            <person name="Sun S."/>
            <person name="Springer D."/>
            <person name="Dromer F."/>
            <person name="Young S."/>
            <person name="Zeng Q."/>
            <person name="Chapman S."/>
            <person name="Gujja S."/>
            <person name="Saif S."/>
            <person name="Birren B."/>
        </authorList>
    </citation>
    <scope>NUCLEOTIDE SEQUENCE</scope>
    <source>
        <strain evidence="2">CBS 10737</strain>
    </source>
</reference>
<organism evidence="2">
    <name type="scientific">Kwoniella pini CBS 10737</name>
    <dbReference type="NCBI Taxonomy" id="1296096"/>
    <lineage>
        <taxon>Eukaryota</taxon>
        <taxon>Fungi</taxon>
        <taxon>Dikarya</taxon>
        <taxon>Basidiomycota</taxon>
        <taxon>Agaricomycotina</taxon>
        <taxon>Tremellomycetes</taxon>
        <taxon>Tremellales</taxon>
        <taxon>Cryptococcaceae</taxon>
        <taxon>Kwoniella</taxon>
    </lineage>
</organism>
<name>A0A1B9IAU1_9TREE</name>
<sequence length="146" mass="16457">MFNYRDSSSKNAPGGSSSRPTYHTGETISNSDSKRTYKISISKAPDTTEHSLTDAQYKEFSKDLNDQLESTHHRLGKDNDLHHKLHNLDEPQEGCPTGSTCILYSSCDPREIVCLTEDQVIGLRESAQYWDTTNKAMPFDIDVEKV</sequence>
<dbReference type="EMBL" id="KI894008">
    <property type="protein sequence ID" value="OCF52537.1"/>
    <property type="molecule type" value="Genomic_DNA"/>
</dbReference>